<sequence>METEKTIPQSLSYFIEKVKENFPEDKKLQEMFERCFVNTYETTLKPQEDGTTFVITGDIPAMWLRDSAAQVRPYLLAAEKDDEMAKLIEGVVRRQMNYIVHDPYANAFNEAANGKGHQDDKTEMSPMTWERKYEIDSLCYPIQLSYLLWKSTGETACFDDIFVQALNKILHVWKVEQNHEDESPYSFERMDVRQSDTLHRDGKGSKTVRTGMTWSGFRPSDDACLYGYLVPANMFAVVVLGYASEICREVLKDEGLAKQCEQLASEIKAGIEEHAVLEHPIHGDLYVYETDGMGRYHLMDDANIPSLLAAPYLGWCQFDDTTYQNTRRFLLSRDNPYFYEGKAAHGIGSPHTPDHYIWHIALAMEGMTSTDVSDKKRILEAMKQSDGGTGFMHEGFNADQPEEFTREWFSWANSMFSEFVLSLCGFAVKGSPLHKKLQENNI</sequence>
<proteinExistence type="predicted"/>
<dbReference type="InterPro" id="IPR008928">
    <property type="entry name" value="6-hairpin_glycosidase_sf"/>
</dbReference>
<dbReference type="Gene3D" id="1.50.10.10">
    <property type="match status" value="1"/>
</dbReference>
<dbReference type="GO" id="GO:0016787">
    <property type="term" value="F:hydrolase activity"/>
    <property type="evidence" value="ECO:0007669"/>
    <property type="project" value="UniProtKB-KW"/>
</dbReference>
<dbReference type="InterPro" id="IPR008313">
    <property type="entry name" value="GH125"/>
</dbReference>
<dbReference type="Proteomes" id="UP000064189">
    <property type="component" value="Unassembled WGS sequence"/>
</dbReference>
<dbReference type="PANTHER" id="PTHR31047">
    <property type="entry name" value="MEIOTICALLY UP-REGULATED GENE 157 PROTEIN"/>
    <property type="match status" value="1"/>
</dbReference>
<comment type="caution">
    <text evidence="1">The sequence shown here is derived from an EMBL/GenBank/DDBJ whole genome shotgun (WGS) entry which is preliminary data.</text>
</comment>
<gene>
    <name evidence="1" type="ORF">AS888_19420</name>
</gene>
<dbReference type="EMBL" id="LNNH01000018">
    <property type="protein sequence ID" value="KWW20308.1"/>
    <property type="molecule type" value="Genomic_DNA"/>
</dbReference>
<evidence type="ECO:0000313" key="2">
    <source>
        <dbReference type="Proteomes" id="UP000064189"/>
    </source>
</evidence>
<reference evidence="1 2" key="1">
    <citation type="submission" date="2015-11" db="EMBL/GenBank/DDBJ databases">
        <title>Genome Sequence of Bacillus simplex strain VanAntwerpen2.</title>
        <authorList>
            <person name="Couger M.B."/>
        </authorList>
    </citation>
    <scope>NUCLEOTIDE SEQUENCE [LARGE SCALE GENOMIC DNA]</scope>
    <source>
        <strain evidence="1 2">VanAntwerpen02</strain>
    </source>
</reference>
<dbReference type="PANTHER" id="PTHR31047:SF0">
    <property type="entry name" value="MEIOTICALLY UP-REGULATED GENE 157 PROTEIN"/>
    <property type="match status" value="1"/>
</dbReference>
<dbReference type="GO" id="GO:0005975">
    <property type="term" value="P:carbohydrate metabolic process"/>
    <property type="evidence" value="ECO:0007669"/>
    <property type="project" value="InterPro"/>
</dbReference>
<keyword evidence="1" id="KW-0378">Hydrolase</keyword>
<organism evidence="1 2">
    <name type="scientific">Peribacillus simplex</name>
    <dbReference type="NCBI Taxonomy" id="1478"/>
    <lineage>
        <taxon>Bacteria</taxon>
        <taxon>Bacillati</taxon>
        <taxon>Bacillota</taxon>
        <taxon>Bacilli</taxon>
        <taxon>Bacillales</taxon>
        <taxon>Bacillaceae</taxon>
        <taxon>Peribacillus</taxon>
    </lineage>
</organism>
<dbReference type="RefSeq" id="WP_061142138.1">
    <property type="nucleotide sequence ID" value="NZ_LNNH01000018.1"/>
</dbReference>
<protein>
    <submittedName>
        <fullName evidence="1">Glycosyl hydrolase</fullName>
    </submittedName>
</protein>
<dbReference type="SUPFAM" id="SSF48208">
    <property type="entry name" value="Six-hairpin glycosidases"/>
    <property type="match status" value="1"/>
</dbReference>
<keyword evidence="2" id="KW-1185">Reference proteome</keyword>
<accession>A0A109MYT1</accession>
<evidence type="ECO:0000313" key="1">
    <source>
        <dbReference type="EMBL" id="KWW20308.1"/>
    </source>
</evidence>
<dbReference type="SMART" id="SM01149">
    <property type="entry name" value="DUF1237"/>
    <property type="match status" value="1"/>
</dbReference>
<dbReference type="Pfam" id="PF06824">
    <property type="entry name" value="Glyco_hydro_125"/>
    <property type="match status" value="1"/>
</dbReference>
<name>A0A109MYT1_9BACI</name>
<dbReference type="AlphaFoldDB" id="A0A109MYT1"/>
<dbReference type="PIRSF" id="PIRSF028846">
    <property type="entry name" value="UCP028846"/>
    <property type="match status" value="1"/>
</dbReference>
<dbReference type="InterPro" id="IPR012341">
    <property type="entry name" value="6hp_glycosidase-like_sf"/>
</dbReference>